<evidence type="ECO:0000313" key="2">
    <source>
        <dbReference type="Proteomes" id="UP000008021"/>
    </source>
</evidence>
<name>A0A0E0EYT9_9ORYZ</name>
<reference evidence="1" key="2">
    <citation type="submission" date="2018-05" db="EMBL/GenBank/DDBJ databases">
        <title>OmerRS3 (Oryza meridionalis Reference Sequence Version 3).</title>
        <authorList>
            <person name="Zhang J."/>
            <person name="Kudrna D."/>
            <person name="Lee S."/>
            <person name="Talag J."/>
            <person name="Welchert J."/>
            <person name="Wing R.A."/>
        </authorList>
    </citation>
    <scope>NUCLEOTIDE SEQUENCE [LARGE SCALE GENOMIC DNA]</scope>
    <source>
        <strain evidence="1">cv. OR44</strain>
    </source>
</reference>
<dbReference type="EnsemblPlants" id="OMERI10G09810.5">
    <property type="protein sequence ID" value="OMERI10G09810.5"/>
    <property type="gene ID" value="OMERI10G09810"/>
</dbReference>
<keyword evidence="2" id="KW-1185">Reference proteome</keyword>
<protein>
    <submittedName>
        <fullName evidence="1">Uncharacterized protein</fullName>
    </submittedName>
</protein>
<dbReference type="Proteomes" id="UP000008021">
    <property type="component" value="Chromosome 10"/>
</dbReference>
<accession>A0A0E0EYT9</accession>
<dbReference type="Gramene" id="OMERI10G09810.5">
    <property type="protein sequence ID" value="OMERI10G09810.5"/>
    <property type="gene ID" value="OMERI10G09810"/>
</dbReference>
<evidence type="ECO:0000313" key="1">
    <source>
        <dbReference type="EnsemblPlants" id="OMERI10G09810.5"/>
    </source>
</evidence>
<sequence>MRRRGGAGGSDPRA</sequence>
<organism evidence="1">
    <name type="scientific">Oryza meridionalis</name>
    <dbReference type="NCBI Taxonomy" id="40149"/>
    <lineage>
        <taxon>Eukaryota</taxon>
        <taxon>Viridiplantae</taxon>
        <taxon>Streptophyta</taxon>
        <taxon>Embryophyta</taxon>
        <taxon>Tracheophyta</taxon>
        <taxon>Spermatophyta</taxon>
        <taxon>Magnoliopsida</taxon>
        <taxon>Liliopsida</taxon>
        <taxon>Poales</taxon>
        <taxon>Poaceae</taxon>
        <taxon>BOP clade</taxon>
        <taxon>Oryzoideae</taxon>
        <taxon>Oryzeae</taxon>
        <taxon>Oryzinae</taxon>
        <taxon>Oryza</taxon>
    </lineage>
</organism>
<reference evidence="1" key="1">
    <citation type="submission" date="2015-04" db="UniProtKB">
        <authorList>
            <consortium name="EnsemblPlants"/>
        </authorList>
    </citation>
    <scope>IDENTIFICATION</scope>
</reference>
<proteinExistence type="predicted"/>
<dbReference type="HOGENOM" id="CLU_3435112_0_0_1"/>